<dbReference type="Proteomes" id="UP000248856">
    <property type="component" value="Unassembled WGS sequence"/>
</dbReference>
<comment type="caution">
    <text evidence="3">The sequence shown here is derived from an EMBL/GenBank/DDBJ whole genome shotgun (WGS) entry which is preliminary data.</text>
</comment>
<keyword evidence="4" id="KW-1185">Reference proteome</keyword>
<feature type="region of interest" description="Disordered" evidence="1">
    <location>
        <begin position="122"/>
        <end position="163"/>
    </location>
</feature>
<gene>
    <name evidence="3" type="ORF">AX018_104238</name>
</gene>
<organism evidence="3 4">
    <name type="scientific">Paracidovorax anthurii</name>
    <dbReference type="NCBI Taxonomy" id="78229"/>
    <lineage>
        <taxon>Bacteria</taxon>
        <taxon>Pseudomonadati</taxon>
        <taxon>Pseudomonadota</taxon>
        <taxon>Betaproteobacteria</taxon>
        <taxon>Burkholderiales</taxon>
        <taxon>Comamonadaceae</taxon>
        <taxon>Paracidovorax</taxon>
    </lineage>
</organism>
<accession>A0A328YVK1</accession>
<dbReference type="RefSeq" id="WP_170146296.1">
    <property type="nucleotide sequence ID" value="NZ_CBCSGC010000044.1"/>
</dbReference>
<keyword evidence="3" id="KW-0282">Flagellum</keyword>
<protein>
    <submittedName>
        <fullName evidence="3">Flagellar motor switch protein FliM</fullName>
    </submittedName>
</protein>
<sequence length="328" mass="35455">MAVPAAPRSRGPSPRSTAVPRVLDARTLGRPVHLLPGFAAQLGERLADWFEVRLNRRYRAGFVLGETRVRHSDHVQQEPRMPAQWMVFGTETGRLGVALDRDLLRAIFGYRYGVVAAAAAPVPSAPQEPSPPRHEDTAEYPGTLPQRADAPDAADPPFSQTEERFSSGFGLLLAQLLAESIEAQARAGEARAVTATQAPAAQAGPSSVGGWAFHTELRDSVSGCRGALWLALDDAWMARLLHHLARPARARPVSRREPPTAHAVQLTLLARLVQREMPLGQLLGLRVGDVIPITLGPADVLVDDSRLFTAAVAEHKGKLCLTSFEDAE</sequence>
<reference evidence="3 4" key="1">
    <citation type="submission" date="2018-06" db="EMBL/GenBank/DDBJ databases">
        <title>Genomic Encyclopedia of Archaeal and Bacterial Type Strains, Phase II (KMG-II): from individual species to whole genera.</title>
        <authorList>
            <person name="Goeker M."/>
        </authorList>
    </citation>
    <scope>NUCLEOTIDE SEQUENCE [LARGE SCALE GENOMIC DNA]</scope>
    <source>
        <strain evidence="3 4">CFPB 3232</strain>
    </source>
</reference>
<name>A0A328YVK1_9BURK</name>
<keyword evidence="3" id="KW-0966">Cell projection</keyword>
<dbReference type="InterPro" id="IPR001543">
    <property type="entry name" value="FliN-like_C"/>
</dbReference>
<evidence type="ECO:0000313" key="3">
    <source>
        <dbReference type="EMBL" id="RAR76855.1"/>
    </source>
</evidence>
<dbReference type="SUPFAM" id="SSF101801">
    <property type="entry name" value="Surface presentation of antigens (SPOA)"/>
    <property type="match status" value="1"/>
</dbReference>
<keyword evidence="3" id="KW-0969">Cilium</keyword>
<dbReference type="InterPro" id="IPR036429">
    <property type="entry name" value="SpoA-like_sf"/>
</dbReference>
<proteinExistence type="predicted"/>
<evidence type="ECO:0000259" key="2">
    <source>
        <dbReference type="Pfam" id="PF01052"/>
    </source>
</evidence>
<evidence type="ECO:0000256" key="1">
    <source>
        <dbReference type="SAM" id="MobiDB-lite"/>
    </source>
</evidence>
<dbReference type="Pfam" id="PF01052">
    <property type="entry name" value="FliMN_C"/>
    <property type="match status" value="1"/>
</dbReference>
<feature type="domain" description="Flagellar motor switch protein FliN-like C-terminal" evidence="2">
    <location>
        <begin position="263"/>
        <end position="321"/>
    </location>
</feature>
<dbReference type="EMBL" id="QLTA01000042">
    <property type="protein sequence ID" value="RAR76855.1"/>
    <property type="molecule type" value="Genomic_DNA"/>
</dbReference>
<dbReference type="AlphaFoldDB" id="A0A328YVK1"/>
<evidence type="ECO:0000313" key="4">
    <source>
        <dbReference type="Proteomes" id="UP000248856"/>
    </source>
</evidence>